<feature type="transmembrane region" description="Helical" evidence="11">
    <location>
        <begin position="29"/>
        <end position="50"/>
    </location>
</feature>
<feature type="compositionally biased region" description="Polar residues" evidence="10">
    <location>
        <begin position="76"/>
        <end position="95"/>
    </location>
</feature>
<accession>Q6NA40</accession>
<keyword evidence="3" id="KW-0813">Transport</keyword>
<keyword evidence="15" id="KW-1185">Reference proteome</keyword>
<keyword evidence="5" id="KW-0997">Cell inner membrane</keyword>
<evidence type="ECO:0000256" key="2">
    <source>
        <dbReference type="ARBA" id="ARBA00006555"/>
    </source>
</evidence>
<comment type="subcellular location">
    <subcellularLocation>
        <location evidence="1">Cell inner membrane</location>
        <topology evidence="1">Single-pass membrane protein</topology>
        <orientation evidence="1">Periplasmic side</orientation>
    </subcellularLocation>
</comment>
<organism evidence="13">
    <name type="scientific">Rhodopseudomonas palustris (strain ATCC BAA-98 / CGA009)</name>
    <dbReference type="NCBI Taxonomy" id="258594"/>
    <lineage>
        <taxon>Bacteria</taxon>
        <taxon>Pseudomonadati</taxon>
        <taxon>Pseudomonadota</taxon>
        <taxon>Alphaproteobacteria</taxon>
        <taxon>Hyphomicrobiales</taxon>
        <taxon>Nitrobacteraceae</taxon>
        <taxon>Rhodopseudomonas</taxon>
    </lineage>
</organism>
<keyword evidence="8 11" id="KW-1133">Transmembrane helix</keyword>
<reference evidence="13 15" key="2">
    <citation type="journal article" date="2004" name="Nat. Biotechnol.">
        <title>Complete genome sequence of the metabolically versatile photosynthetic bacterium Rhodopseudomonas palustris.</title>
        <authorList>
            <person name="Larimer F.W."/>
            <person name="Chain P."/>
            <person name="Hauser L."/>
            <person name="Lamerdin J."/>
            <person name="Malfatti S."/>
            <person name="Do L."/>
            <person name="Land M.L."/>
            <person name="Pelletier D.A."/>
            <person name="Beatty J.T."/>
            <person name="Lang A.S."/>
            <person name="Tabita F.R."/>
            <person name="Gibson J.L."/>
            <person name="Hanson T.E."/>
            <person name="Bobst C."/>
            <person name="Torres J.L."/>
            <person name="Peres C."/>
            <person name="Harrison F.H."/>
            <person name="Gibson J."/>
            <person name="Harwood C.S."/>
        </authorList>
    </citation>
    <scope>NUCLEOTIDE SEQUENCE [LARGE SCALE GENOMIC DNA]</scope>
    <source>
        <strain evidence="15">ATCC BAA-98 / CGA009</strain>
        <strain evidence="13">CGA009</strain>
    </source>
</reference>
<dbReference type="GeneID" id="66892371"/>
<dbReference type="GO" id="GO:0031992">
    <property type="term" value="F:energy transducer activity"/>
    <property type="evidence" value="ECO:0007669"/>
    <property type="project" value="TreeGrafter"/>
</dbReference>
<dbReference type="PhylomeDB" id="Q6NA40"/>
<dbReference type="Proteomes" id="UP000001426">
    <property type="component" value="Chromosome"/>
</dbReference>
<evidence type="ECO:0000259" key="12">
    <source>
        <dbReference type="PROSITE" id="PS52015"/>
    </source>
</evidence>
<dbReference type="Gene3D" id="3.30.1150.10">
    <property type="match status" value="1"/>
</dbReference>
<evidence type="ECO:0000256" key="9">
    <source>
        <dbReference type="ARBA" id="ARBA00023136"/>
    </source>
</evidence>
<keyword evidence="9 11" id="KW-0472">Membrane</keyword>
<reference evidence="14" key="3">
    <citation type="submission" date="2022-12" db="EMBL/GenBank/DDBJ databases">
        <title>Complete genome sequence of Rhodopseudomonas palustris CGA0092 and corrections to the R. palustris CGA009 genome sequence.</title>
        <authorList>
            <person name="Mazny B.R."/>
            <person name="Sheff O.F."/>
            <person name="LaSarre B."/>
            <person name="McKinlay A."/>
            <person name="McKinlay J.B."/>
        </authorList>
    </citation>
    <scope>NUCLEOTIDE SEQUENCE</scope>
    <source>
        <strain evidence="14">CGA009</strain>
    </source>
</reference>
<dbReference type="GO" id="GO:0055085">
    <property type="term" value="P:transmembrane transport"/>
    <property type="evidence" value="ECO:0007669"/>
    <property type="project" value="InterPro"/>
</dbReference>
<evidence type="ECO:0000256" key="6">
    <source>
        <dbReference type="ARBA" id="ARBA00022692"/>
    </source>
</evidence>
<dbReference type="EMBL" id="CP116810">
    <property type="protein sequence ID" value="WCL91481.1"/>
    <property type="molecule type" value="Genomic_DNA"/>
</dbReference>
<dbReference type="SUPFAM" id="SSF74653">
    <property type="entry name" value="TolA/TonB C-terminal domain"/>
    <property type="match status" value="1"/>
</dbReference>
<evidence type="ECO:0000313" key="14">
    <source>
        <dbReference type="EMBL" id="WCL91481.1"/>
    </source>
</evidence>
<evidence type="ECO:0000256" key="10">
    <source>
        <dbReference type="SAM" id="MobiDB-lite"/>
    </source>
</evidence>
<dbReference type="eggNOG" id="COG0810">
    <property type="taxonomic scope" value="Bacteria"/>
</dbReference>
<evidence type="ECO:0000313" key="13">
    <source>
        <dbReference type="EMBL" id="CAE26789.1"/>
    </source>
</evidence>
<evidence type="ECO:0000256" key="3">
    <source>
        <dbReference type="ARBA" id="ARBA00022448"/>
    </source>
</evidence>
<keyword evidence="7" id="KW-0653">Protein transport</keyword>
<dbReference type="GO" id="GO:0098797">
    <property type="term" value="C:plasma membrane protein complex"/>
    <property type="evidence" value="ECO:0007669"/>
    <property type="project" value="TreeGrafter"/>
</dbReference>
<keyword evidence="13" id="KW-0675">Receptor</keyword>
<dbReference type="AlphaFoldDB" id="Q6NA40"/>
<sequence length="237" mass="26091">MAFWDNRRRVSPDQSVQPDWRATAPGIELRWLVVAAVAMPLLLAAGVYWLHRLPPGPNIRGDDNLVEVRLIGPQGPASNNQEQPQTKSAEQTSTERPPEIAPQPVMQTAAIHDPEIIEAPVPAPTQRARASAPPVSRLSLDQKSAAFQRTLLSHIARFRQYPNEAKRLRTQGVVRLIFAMRRDGSVNQMTVATSSGSVILDEAAIATVRRAEPLPRIPAELPDNLNISVPVAFDLSY</sequence>
<dbReference type="STRING" id="258594.RPA1346"/>
<reference evidence="14" key="1">
    <citation type="submission" date="2003-07" db="EMBL/GenBank/DDBJ databases">
        <authorList>
            <consortium name="Rhodopseudomonas genome consortium"/>
            <person name="Larimer F."/>
            <person name="Harwood C."/>
        </authorList>
    </citation>
    <scope>NUCLEOTIDE SEQUENCE</scope>
    <source>
        <strain evidence="14">CGA009</strain>
    </source>
</reference>
<evidence type="ECO:0000256" key="11">
    <source>
        <dbReference type="SAM" id="Phobius"/>
    </source>
</evidence>
<feature type="region of interest" description="Disordered" evidence="10">
    <location>
        <begin position="71"/>
        <end position="101"/>
    </location>
</feature>
<dbReference type="GO" id="GO:0015031">
    <property type="term" value="P:protein transport"/>
    <property type="evidence" value="ECO:0007669"/>
    <property type="project" value="UniProtKB-KW"/>
</dbReference>
<dbReference type="EMBL" id="BX572597">
    <property type="protein sequence ID" value="CAE26789.1"/>
    <property type="molecule type" value="Genomic_DNA"/>
</dbReference>
<gene>
    <name evidence="13" type="ordered locus">RPA1346</name>
    <name evidence="14" type="ORF">TX73_006915</name>
</gene>
<dbReference type="KEGG" id="rpa:TX73_006915"/>
<dbReference type="Pfam" id="PF03544">
    <property type="entry name" value="TonB_C"/>
    <property type="match status" value="1"/>
</dbReference>
<dbReference type="PANTHER" id="PTHR33446:SF2">
    <property type="entry name" value="PROTEIN TONB"/>
    <property type="match status" value="1"/>
</dbReference>
<name>Q6NA40_RHOPA</name>
<protein>
    <submittedName>
        <fullName evidence="14">Energy transducer TonB</fullName>
    </submittedName>
    <submittedName>
        <fullName evidence="13">Possible TonB protein, possible colicin J receptor</fullName>
    </submittedName>
</protein>
<evidence type="ECO:0000256" key="5">
    <source>
        <dbReference type="ARBA" id="ARBA00022519"/>
    </source>
</evidence>
<feature type="domain" description="TonB C-terminal" evidence="12">
    <location>
        <begin position="146"/>
        <end position="237"/>
    </location>
</feature>
<keyword evidence="6 11" id="KW-0812">Transmembrane</keyword>
<proteinExistence type="inferred from homology"/>
<evidence type="ECO:0000256" key="1">
    <source>
        <dbReference type="ARBA" id="ARBA00004383"/>
    </source>
</evidence>
<dbReference type="RefSeq" id="WP_011156909.1">
    <property type="nucleotide sequence ID" value="NZ_CP116810.1"/>
</dbReference>
<evidence type="ECO:0000256" key="4">
    <source>
        <dbReference type="ARBA" id="ARBA00022475"/>
    </source>
</evidence>
<dbReference type="InterPro" id="IPR006260">
    <property type="entry name" value="TonB/TolA_C"/>
</dbReference>
<dbReference type="NCBIfam" id="TIGR01352">
    <property type="entry name" value="tonB_Cterm"/>
    <property type="match status" value="1"/>
</dbReference>
<dbReference type="PROSITE" id="PS52015">
    <property type="entry name" value="TONB_CTD"/>
    <property type="match status" value="1"/>
</dbReference>
<keyword evidence="4" id="KW-1003">Cell membrane</keyword>
<dbReference type="InterPro" id="IPR051045">
    <property type="entry name" value="TonB-dependent_transducer"/>
</dbReference>
<dbReference type="InterPro" id="IPR037682">
    <property type="entry name" value="TonB_C"/>
</dbReference>
<dbReference type="HOGENOM" id="CLU_1179481_0_0_5"/>
<evidence type="ECO:0000313" key="15">
    <source>
        <dbReference type="Proteomes" id="UP000001426"/>
    </source>
</evidence>
<dbReference type="PANTHER" id="PTHR33446">
    <property type="entry name" value="PROTEIN TONB-RELATED"/>
    <property type="match status" value="1"/>
</dbReference>
<evidence type="ECO:0000256" key="7">
    <source>
        <dbReference type="ARBA" id="ARBA00022927"/>
    </source>
</evidence>
<comment type="similarity">
    <text evidence="2">Belongs to the TonB family.</text>
</comment>
<evidence type="ECO:0000256" key="8">
    <source>
        <dbReference type="ARBA" id="ARBA00022989"/>
    </source>
</evidence>